<comment type="similarity">
    <text evidence="12">Belongs to the TDRD1 family.</text>
</comment>
<feature type="compositionally biased region" description="Polar residues" evidence="15">
    <location>
        <begin position="1025"/>
        <end position="1049"/>
    </location>
</feature>
<dbReference type="PROSITE" id="PS01360">
    <property type="entry name" value="ZF_MYND_1"/>
    <property type="match status" value="1"/>
</dbReference>
<proteinExistence type="inferred from homology"/>
<organism evidence="18">
    <name type="scientific">Dicentrarchus labrax</name>
    <name type="common">European seabass</name>
    <name type="synonym">Morone labrax</name>
    <dbReference type="NCBI Taxonomy" id="13489"/>
    <lineage>
        <taxon>Eukaryota</taxon>
        <taxon>Metazoa</taxon>
        <taxon>Chordata</taxon>
        <taxon>Craniata</taxon>
        <taxon>Vertebrata</taxon>
        <taxon>Euteleostomi</taxon>
        <taxon>Actinopterygii</taxon>
        <taxon>Neopterygii</taxon>
        <taxon>Teleostei</taxon>
        <taxon>Neoteleostei</taxon>
        <taxon>Acanthomorphata</taxon>
        <taxon>Eupercaria</taxon>
        <taxon>Moronidae</taxon>
        <taxon>Dicentrarchus</taxon>
    </lineage>
</organism>
<evidence type="ECO:0000256" key="7">
    <source>
        <dbReference type="ARBA" id="ARBA00022782"/>
    </source>
</evidence>
<feature type="region of interest" description="Disordered" evidence="15">
    <location>
        <begin position="762"/>
        <end position="820"/>
    </location>
</feature>
<gene>
    <name evidence="18" type="primary">TDRD1</name>
    <name evidence="18" type="ORF">DLA_Ib02840</name>
</gene>
<evidence type="ECO:0000256" key="9">
    <source>
        <dbReference type="ARBA" id="ARBA00023158"/>
    </source>
</evidence>
<dbReference type="PROSITE" id="PS50304">
    <property type="entry name" value="TUDOR"/>
    <property type="match status" value="4"/>
</dbReference>
<dbReference type="SUPFAM" id="SSF144232">
    <property type="entry name" value="HIT/MYND zinc finger-like"/>
    <property type="match status" value="1"/>
</dbReference>
<keyword evidence="3" id="KW-0963">Cytoplasm</keyword>
<evidence type="ECO:0000256" key="8">
    <source>
        <dbReference type="ARBA" id="ARBA00022833"/>
    </source>
</evidence>
<feature type="compositionally biased region" description="Polar residues" evidence="15">
    <location>
        <begin position="1082"/>
        <end position="1105"/>
    </location>
</feature>
<dbReference type="CDD" id="cd20409">
    <property type="entry name" value="Tudor_TDRD1_rpt2"/>
    <property type="match status" value="1"/>
</dbReference>
<dbReference type="Gene3D" id="2.30.30.140">
    <property type="match status" value="4"/>
</dbReference>
<feature type="compositionally biased region" description="Low complexity" evidence="15">
    <location>
        <begin position="545"/>
        <end position="561"/>
    </location>
</feature>
<comment type="subcellular location">
    <subcellularLocation>
        <location evidence="1">Cytoplasm</location>
    </subcellularLocation>
</comment>
<dbReference type="Gene3D" id="6.10.140.2220">
    <property type="match status" value="1"/>
</dbReference>
<reference evidence="18" key="2">
    <citation type="journal article" date="2011" name="Genomics">
        <title>Directed sequencing and annotation of three Dicentrarchus labrax L. chromosomes by applying Sanger- and pyrosequencing technologies on pooled DNA of comparatively mapped BAC clones.</title>
        <authorList>
            <person name="Kuhl H."/>
            <person name="Tine M."/>
            <person name="Beck A."/>
            <person name="Timmermann B."/>
            <person name="Kodira C."/>
            <person name="Reinhardt R."/>
        </authorList>
    </citation>
    <scope>NUCLEOTIDE SEQUENCE</scope>
</reference>
<feature type="domain" description="Tudor" evidence="16">
    <location>
        <begin position="409"/>
        <end position="468"/>
    </location>
</feature>
<feature type="compositionally biased region" description="Basic and acidic residues" evidence="15">
    <location>
        <begin position="777"/>
        <end position="791"/>
    </location>
</feature>
<evidence type="ECO:0000256" key="10">
    <source>
        <dbReference type="ARBA" id="ARBA00023254"/>
    </source>
</evidence>
<dbReference type="SUPFAM" id="SSF63748">
    <property type="entry name" value="Tudor/PWWP/MBT"/>
    <property type="match status" value="4"/>
</dbReference>
<evidence type="ECO:0000256" key="5">
    <source>
        <dbReference type="ARBA" id="ARBA00022737"/>
    </source>
</evidence>
<dbReference type="InterPro" id="IPR050621">
    <property type="entry name" value="Tudor_domain_containing"/>
</dbReference>
<evidence type="ECO:0000256" key="1">
    <source>
        <dbReference type="ARBA" id="ARBA00004496"/>
    </source>
</evidence>
<dbReference type="InterPro" id="IPR002893">
    <property type="entry name" value="Znf_MYND"/>
</dbReference>
<dbReference type="Pfam" id="PF00567">
    <property type="entry name" value="TUDOR"/>
    <property type="match status" value="4"/>
</dbReference>
<dbReference type="InterPro" id="IPR047377">
    <property type="entry name" value="Tudor_TDRD1_rpt2"/>
</dbReference>
<dbReference type="GO" id="GO:0008270">
    <property type="term" value="F:zinc ion binding"/>
    <property type="evidence" value="ECO:0007669"/>
    <property type="project" value="UniProtKB-KW"/>
</dbReference>
<evidence type="ECO:0000256" key="2">
    <source>
        <dbReference type="ARBA" id="ARBA00022473"/>
    </source>
</evidence>
<keyword evidence="8" id="KW-0862">Zinc</keyword>
<evidence type="ECO:0000256" key="14">
    <source>
        <dbReference type="PROSITE-ProRule" id="PRU00134"/>
    </source>
</evidence>
<feature type="domain" description="Tudor" evidence="16">
    <location>
        <begin position="185"/>
        <end position="245"/>
    </location>
</feature>
<feature type="domain" description="MYND-type" evidence="17">
    <location>
        <begin position="73"/>
        <end position="109"/>
    </location>
</feature>
<evidence type="ECO:0000256" key="11">
    <source>
        <dbReference type="ARBA" id="ARBA00060128"/>
    </source>
</evidence>
<evidence type="ECO:0000256" key="3">
    <source>
        <dbReference type="ARBA" id="ARBA00022490"/>
    </source>
</evidence>
<feature type="domain" description="Tudor" evidence="16">
    <location>
        <begin position="891"/>
        <end position="949"/>
    </location>
</feature>
<dbReference type="PROSITE" id="PS50865">
    <property type="entry name" value="ZF_MYND_2"/>
    <property type="match status" value="1"/>
</dbReference>
<evidence type="ECO:0000259" key="17">
    <source>
        <dbReference type="PROSITE" id="PS50865"/>
    </source>
</evidence>
<feature type="compositionally biased region" description="Polar residues" evidence="15">
    <location>
        <begin position="1057"/>
        <end position="1075"/>
    </location>
</feature>
<feature type="region of interest" description="Disordered" evidence="15">
    <location>
        <begin position="545"/>
        <end position="570"/>
    </location>
</feature>
<dbReference type="FunFam" id="2.30.30.140:FF:000018">
    <property type="entry name" value="Serine/threonine-protein kinase 31"/>
    <property type="match status" value="3"/>
</dbReference>
<dbReference type="AlphaFoldDB" id="E6ZHA8"/>
<dbReference type="PANTHER" id="PTHR22948">
    <property type="entry name" value="TUDOR DOMAIN CONTAINING PROTEIN"/>
    <property type="match status" value="1"/>
</dbReference>
<dbReference type="InterPro" id="IPR035437">
    <property type="entry name" value="SNase_OB-fold_sf"/>
</dbReference>
<name>E6ZHA8_DICLA</name>
<dbReference type="GO" id="GO:0031047">
    <property type="term" value="P:regulatory ncRNA-mediated gene silencing"/>
    <property type="evidence" value="ECO:0007669"/>
    <property type="project" value="UniProtKB-KW"/>
</dbReference>
<dbReference type="GO" id="GO:0005737">
    <property type="term" value="C:cytoplasm"/>
    <property type="evidence" value="ECO:0007669"/>
    <property type="project" value="UniProtKB-SubCell"/>
</dbReference>
<keyword evidence="4" id="KW-0479">Metal-binding</keyword>
<evidence type="ECO:0000259" key="16">
    <source>
        <dbReference type="PROSITE" id="PS50304"/>
    </source>
</evidence>
<dbReference type="SMART" id="SM00333">
    <property type="entry name" value="TUDOR"/>
    <property type="match status" value="4"/>
</dbReference>
<evidence type="ECO:0000256" key="13">
    <source>
        <dbReference type="ARBA" id="ARBA00067143"/>
    </source>
</evidence>
<feature type="compositionally biased region" description="Polar residues" evidence="15">
    <location>
        <begin position="792"/>
        <end position="803"/>
    </location>
</feature>
<reference evidence="18" key="1">
    <citation type="journal article" date="2011" name="Comp. Biochem. Physiol. Part D Genomics Proteomics">
        <title>Analysis of single nucleotide polymorphisms in three chromosomes of European sea bass Dicentrarchus labrax.</title>
        <authorList>
            <person name="Kuhl H."/>
            <person name="Tine M."/>
            <person name="Hecht J."/>
            <person name="Knaust F."/>
            <person name="Reinhardt R."/>
        </authorList>
    </citation>
    <scope>NUCLEOTIDE SEQUENCE</scope>
</reference>
<dbReference type="EMBL" id="FQ310507">
    <property type="protein sequence ID" value="CBN81442.1"/>
    <property type="molecule type" value="Genomic_DNA"/>
</dbReference>
<keyword evidence="9" id="KW-0943">RNA-mediated gene silencing</keyword>
<comment type="function">
    <text evidence="11">Plays a central role during spermatogenesis by participating in the repression transposable elements and preventing their mobilization, which is essential for the germline integrity. Acts via the piRNA metabolic process, which mediates the repression of transposable elements during meiosis by forming complexes composed of piRNAs and Piwi proteins and governs the methylation and subsequent repression of transposons. Required for the localization of Piwi proteins to the meiotic nuage. Involved in the piRNA metabolic process by ensuring the entry of correct transcripts into the normal piRNA pool and limiting the entry of cellular transcripts into the piRNA pathway. May act by allowing the recruitment of piRNA biogenesis or loading factors that ensure the correct entry of transcripts and piRNAs into Piwi proteins.</text>
</comment>
<evidence type="ECO:0000256" key="6">
    <source>
        <dbReference type="ARBA" id="ARBA00022771"/>
    </source>
</evidence>
<keyword evidence="10" id="KW-0469">Meiosis</keyword>
<accession>E6ZHA8</accession>
<sequence length="1105" mass="119876">MYHSVRPNLPLRKPSSSPVALCASPYPRLSMPNAAPVRPSSNAIGDGPTNSPLSRDTAAALGMVPPALTVYFCNYCGQQGNFRCKRCKKTPYCSVVCQTQDWKAHRQLCKSTDPEPANEKPKETTALPVAGDRAGLLDSKASVVEFYSPGRFFLLAQRPEVLEALQSITTELQKIYSCPSVTTYVPCVGEVCAVQFSCDLNWYRGLVQTLATDQKTANILYIDFGNEEDVPVDRIKPLATNIQPFCPCAMECRITGVVPVAGDWSDECCISVRQLLAGKIVTVKLVETLEHGRIHAVNILLSMGKQLSTFLVEYGYAAEETVNTTPTEQEICKSALHVLNHLISNDNTWAQPPEPLTQAVGDSFSVMVTHLLSPNEIIVQKVENAGVIQELQLKLREHCCQVPAPQNFRPAPGTVCCAQFSEDKQWYRAKVLAYSSEEGVCVGYLDFGNSEVVDLSYLRPISTELLALPMQAMPCGLAGVQPVGESWSQDCLLALQRRVSNRILRIEIQGAHEGKALVAMIDEASDPQANVAELLTSAGFAAPAPAPVTTTSDQQVDQTTTAEPHAPSPACEPLVWSSAELPSDGQTVALLASVVENPGEFYCRINNPTDHQRLIELGTELKQHCEGQASPFEPRVGEPCCAMFPGDGAWYRAMVNELSEDKVSVNFVDYGYSMKVEESHLRPITPQLLTLPFQAVRCRLAGVEPLGSEWSSEALLWFQTRVDGEQLCANVLSASEQGYDVKLESRGQDVAAALISEQLAKAPGAPPKETHATTGAEAKHQEKIKENEHSQIHVQASNQTGASSKEVPTDGTAALSEGQLDSPSFPVDWKTVELPVNETFQPYIAAVISPSLFYMIGPSQVDQQKLQGVMMELAAYCSNPRASSSSTVLSRPAPGAACCAQFSADNNWYRAVVLDVAENEMTVIYADYGNTERVPFSRILPIPVQLLQLPFQITRCTLTGKEHFPAQWPKEVQQMFESLLANGVLATVQSFSGSANVLSLTLPTEKGGGQLTAMILDALQAQAKSNPCQPSTQKAEQTDSSIPTASTTVVPDCPQPKLTTETQKGLENTTATTGPTIAPEQAPQTPQQNSFSGWSNQNSVDSLHS</sequence>
<dbReference type="InterPro" id="IPR002999">
    <property type="entry name" value="Tudor"/>
</dbReference>
<keyword evidence="6 14" id="KW-0863">Zinc-finger</keyword>
<dbReference type="PANTHER" id="PTHR22948:SF4">
    <property type="entry name" value="TUDOR DOMAIN-CONTAINING PROTEIN 1"/>
    <property type="match status" value="1"/>
</dbReference>
<keyword evidence="5" id="KW-0677">Repeat</keyword>
<feature type="domain" description="Tudor" evidence="16">
    <location>
        <begin position="633"/>
        <end position="691"/>
    </location>
</feature>
<evidence type="ECO:0000256" key="12">
    <source>
        <dbReference type="ARBA" id="ARBA00060949"/>
    </source>
</evidence>
<reference evidence="18" key="3">
    <citation type="journal article" date="2011" name="Mar. Genomics">
        <title>Comparative analysis of intronless genes in teleost fish genomes: Insights into their evolution and molecular function.</title>
        <authorList>
            <person name="Tine M."/>
            <person name="Kuhl H."/>
            <person name="Beck A."/>
            <person name="Bargelloni L."/>
            <person name="Reinhardt R."/>
        </authorList>
    </citation>
    <scope>NUCLEOTIDE SEQUENCE</scope>
</reference>
<evidence type="ECO:0000256" key="4">
    <source>
        <dbReference type="ARBA" id="ARBA00022723"/>
    </source>
</evidence>
<dbReference type="Pfam" id="PF01753">
    <property type="entry name" value="zf-MYND"/>
    <property type="match status" value="1"/>
</dbReference>
<feature type="region of interest" description="Disordered" evidence="15">
    <location>
        <begin position="1025"/>
        <end position="1105"/>
    </location>
</feature>
<dbReference type="GO" id="GO:0030154">
    <property type="term" value="P:cell differentiation"/>
    <property type="evidence" value="ECO:0007669"/>
    <property type="project" value="UniProtKB-KW"/>
</dbReference>
<protein>
    <recommendedName>
        <fullName evidence="13">Tudor domain-containing protein 1</fullName>
    </recommendedName>
</protein>
<evidence type="ECO:0000256" key="15">
    <source>
        <dbReference type="SAM" id="MobiDB-lite"/>
    </source>
</evidence>
<keyword evidence="2" id="KW-0217">Developmental protein</keyword>
<dbReference type="FunFam" id="2.30.30.140:FF:000048">
    <property type="entry name" value="Tudor domain containing 1"/>
    <property type="match status" value="1"/>
</dbReference>
<dbReference type="FunFam" id="6.10.140.2220:FF:000011">
    <property type="entry name" value="Tudor domain containing 1"/>
    <property type="match status" value="1"/>
</dbReference>
<dbReference type="Gene3D" id="2.40.50.90">
    <property type="match status" value="4"/>
</dbReference>
<evidence type="ECO:0000313" key="18">
    <source>
        <dbReference type="EMBL" id="CBN81442.1"/>
    </source>
</evidence>
<keyword evidence="7" id="KW-0221">Differentiation</keyword>
<dbReference type="GO" id="GO:0051321">
    <property type="term" value="P:meiotic cell cycle"/>
    <property type="evidence" value="ECO:0007669"/>
    <property type="project" value="UniProtKB-KW"/>
</dbReference>